<dbReference type="InterPro" id="IPR008011">
    <property type="entry name" value="Complex1_LYR_dom"/>
</dbReference>
<name>A0AAD6CU77_9EURO</name>
<gene>
    <name evidence="2" type="ORF">N7494_010190</name>
</gene>
<accession>A0AAD6CU77</accession>
<feature type="domain" description="Complex 1 LYR protein" evidence="1">
    <location>
        <begin position="14"/>
        <end position="57"/>
    </location>
</feature>
<proteinExistence type="predicted"/>
<evidence type="ECO:0000259" key="1">
    <source>
        <dbReference type="Pfam" id="PF05347"/>
    </source>
</evidence>
<comment type="caution">
    <text evidence="2">The sequence shown here is derived from an EMBL/GenBank/DDBJ whole genome shotgun (WGS) entry which is preliminary data.</text>
</comment>
<dbReference type="Pfam" id="PF05347">
    <property type="entry name" value="Complex1_LYR"/>
    <property type="match status" value="1"/>
</dbReference>
<organism evidence="2 3">
    <name type="scientific">Penicillium frequentans</name>
    <dbReference type="NCBI Taxonomy" id="3151616"/>
    <lineage>
        <taxon>Eukaryota</taxon>
        <taxon>Fungi</taxon>
        <taxon>Dikarya</taxon>
        <taxon>Ascomycota</taxon>
        <taxon>Pezizomycotina</taxon>
        <taxon>Eurotiomycetes</taxon>
        <taxon>Eurotiomycetidae</taxon>
        <taxon>Eurotiales</taxon>
        <taxon>Aspergillaceae</taxon>
        <taxon>Penicillium</taxon>
    </lineage>
</organism>
<dbReference type="AlphaFoldDB" id="A0AAD6CU77"/>
<evidence type="ECO:0000313" key="3">
    <source>
        <dbReference type="Proteomes" id="UP001220324"/>
    </source>
</evidence>
<evidence type="ECO:0000313" key="2">
    <source>
        <dbReference type="EMBL" id="KAJ5533638.1"/>
    </source>
</evidence>
<dbReference type="Proteomes" id="UP001220324">
    <property type="component" value="Unassembled WGS sequence"/>
</dbReference>
<sequence>MTVPSHQPIVQAYRSLYRQALKAIRYSTPARHVLRSTMRSAFRSNHTELDPSKIANTLLFLERATDVRGLEHKIVKNLMLARYWEQPHIARESRVLKVLGLGKAEDKLRKNAYEHYNLTLERLNESLGTCLK</sequence>
<keyword evidence="3" id="KW-1185">Reference proteome</keyword>
<reference evidence="2 3" key="1">
    <citation type="journal article" date="2023" name="IMA Fungus">
        <title>Comparative genomic study of the Penicillium genus elucidates a diverse pangenome and 15 lateral gene transfer events.</title>
        <authorList>
            <person name="Petersen C."/>
            <person name="Sorensen T."/>
            <person name="Nielsen M.R."/>
            <person name="Sondergaard T.E."/>
            <person name="Sorensen J.L."/>
            <person name="Fitzpatrick D.A."/>
            <person name="Frisvad J.C."/>
            <person name="Nielsen K.L."/>
        </authorList>
    </citation>
    <scope>NUCLEOTIDE SEQUENCE [LARGE SCALE GENOMIC DNA]</scope>
    <source>
        <strain evidence="2 3">IBT 35679</strain>
    </source>
</reference>
<protein>
    <recommendedName>
        <fullName evidence="1">Complex 1 LYR protein domain-containing protein</fullName>
    </recommendedName>
</protein>
<dbReference type="EMBL" id="JAQIZZ010000007">
    <property type="protein sequence ID" value="KAJ5533638.1"/>
    <property type="molecule type" value="Genomic_DNA"/>
</dbReference>